<evidence type="ECO:0000313" key="1">
    <source>
        <dbReference type="EMBL" id="TFK65014.1"/>
    </source>
</evidence>
<proteinExistence type="predicted"/>
<keyword evidence="2" id="KW-1185">Reference proteome</keyword>
<evidence type="ECO:0000313" key="2">
    <source>
        <dbReference type="Proteomes" id="UP000308600"/>
    </source>
</evidence>
<dbReference type="EMBL" id="ML208451">
    <property type="protein sequence ID" value="TFK65014.1"/>
    <property type="molecule type" value="Genomic_DNA"/>
</dbReference>
<accession>A0ACD3AIA5</accession>
<sequence>MPWIQLSTLSSVWATWSSRRTSTPSASSVSAPPTSAIDLTSIVQALNEQDHGALNSNLNDAPEPDNGSPFTCRNRVSCLTSLETSPPFAIQTTQTVRVNRDAYNLLMKDIDLLRNQALEALEGLSVDESVRGETLRPLLETLEDVKSFTIETTRRNVFTGMLKKTADLHKIKSFRKKVQQITVQNVDKNVKDVMELLKNPRVAREDVGIGESNTNSPHFGVSGVEAMIPDVVAAAGDAEDPEENPPSQAPRRVGGG</sequence>
<organism evidence="1 2">
    <name type="scientific">Pluteus cervinus</name>
    <dbReference type="NCBI Taxonomy" id="181527"/>
    <lineage>
        <taxon>Eukaryota</taxon>
        <taxon>Fungi</taxon>
        <taxon>Dikarya</taxon>
        <taxon>Basidiomycota</taxon>
        <taxon>Agaricomycotina</taxon>
        <taxon>Agaricomycetes</taxon>
        <taxon>Agaricomycetidae</taxon>
        <taxon>Agaricales</taxon>
        <taxon>Pluteineae</taxon>
        <taxon>Pluteaceae</taxon>
        <taxon>Pluteus</taxon>
    </lineage>
</organism>
<protein>
    <submittedName>
        <fullName evidence="1">Uncharacterized protein</fullName>
    </submittedName>
</protein>
<gene>
    <name evidence="1" type="ORF">BDN72DRAFT_962810</name>
</gene>
<dbReference type="Proteomes" id="UP000308600">
    <property type="component" value="Unassembled WGS sequence"/>
</dbReference>
<reference evidence="1 2" key="1">
    <citation type="journal article" date="2019" name="Nat. Ecol. Evol.">
        <title>Megaphylogeny resolves global patterns of mushroom evolution.</title>
        <authorList>
            <person name="Varga T."/>
            <person name="Krizsan K."/>
            <person name="Foldi C."/>
            <person name="Dima B."/>
            <person name="Sanchez-Garcia M."/>
            <person name="Sanchez-Ramirez S."/>
            <person name="Szollosi G.J."/>
            <person name="Szarkandi J.G."/>
            <person name="Papp V."/>
            <person name="Albert L."/>
            <person name="Andreopoulos W."/>
            <person name="Angelini C."/>
            <person name="Antonin V."/>
            <person name="Barry K.W."/>
            <person name="Bougher N.L."/>
            <person name="Buchanan P."/>
            <person name="Buyck B."/>
            <person name="Bense V."/>
            <person name="Catcheside P."/>
            <person name="Chovatia M."/>
            <person name="Cooper J."/>
            <person name="Damon W."/>
            <person name="Desjardin D."/>
            <person name="Finy P."/>
            <person name="Geml J."/>
            <person name="Haridas S."/>
            <person name="Hughes K."/>
            <person name="Justo A."/>
            <person name="Karasinski D."/>
            <person name="Kautmanova I."/>
            <person name="Kiss B."/>
            <person name="Kocsube S."/>
            <person name="Kotiranta H."/>
            <person name="LaButti K.M."/>
            <person name="Lechner B.E."/>
            <person name="Liimatainen K."/>
            <person name="Lipzen A."/>
            <person name="Lukacs Z."/>
            <person name="Mihaltcheva S."/>
            <person name="Morgado L.N."/>
            <person name="Niskanen T."/>
            <person name="Noordeloos M.E."/>
            <person name="Ohm R.A."/>
            <person name="Ortiz-Santana B."/>
            <person name="Ovrebo C."/>
            <person name="Racz N."/>
            <person name="Riley R."/>
            <person name="Savchenko A."/>
            <person name="Shiryaev A."/>
            <person name="Soop K."/>
            <person name="Spirin V."/>
            <person name="Szebenyi C."/>
            <person name="Tomsovsky M."/>
            <person name="Tulloss R.E."/>
            <person name="Uehling J."/>
            <person name="Grigoriev I.V."/>
            <person name="Vagvolgyi C."/>
            <person name="Papp T."/>
            <person name="Martin F.M."/>
            <person name="Miettinen O."/>
            <person name="Hibbett D.S."/>
            <person name="Nagy L.G."/>
        </authorList>
    </citation>
    <scope>NUCLEOTIDE SEQUENCE [LARGE SCALE GENOMIC DNA]</scope>
    <source>
        <strain evidence="1 2">NL-1719</strain>
    </source>
</reference>
<name>A0ACD3AIA5_9AGAR</name>